<keyword evidence="2" id="KW-1185">Reference proteome</keyword>
<organism evidence="1 2">
    <name type="scientific">Xylona heveae (strain CBS 132557 / TC161)</name>
    <dbReference type="NCBI Taxonomy" id="1328760"/>
    <lineage>
        <taxon>Eukaryota</taxon>
        <taxon>Fungi</taxon>
        <taxon>Dikarya</taxon>
        <taxon>Ascomycota</taxon>
        <taxon>Pezizomycotina</taxon>
        <taxon>Xylonomycetes</taxon>
        <taxon>Xylonales</taxon>
        <taxon>Xylonaceae</taxon>
        <taxon>Xylona</taxon>
    </lineage>
</organism>
<protein>
    <submittedName>
        <fullName evidence="1">Uncharacterized protein</fullName>
    </submittedName>
</protein>
<dbReference type="AlphaFoldDB" id="A0A165JLU2"/>
<dbReference type="GeneID" id="28896688"/>
<evidence type="ECO:0000313" key="2">
    <source>
        <dbReference type="Proteomes" id="UP000076632"/>
    </source>
</evidence>
<evidence type="ECO:0000313" key="1">
    <source>
        <dbReference type="EMBL" id="KZF26402.1"/>
    </source>
</evidence>
<dbReference type="InParanoid" id="A0A165JLU2"/>
<gene>
    <name evidence="1" type="ORF">L228DRAFT_242865</name>
</gene>
<dbReference type="Proteomes" id="UP000076632">
    <property type="component" value="Unassembled WGS sequence"/>
</dbReference>
<proteinExistence type="predicted"/>
<name>A0A165JLU2_XYLHT</name>
<accession>A0A165JLU2</accession>
<sequence>MHSFPRHPARLVITKYVAPRTIWERPGRQPANPPDGCSTDMPRLVANQQSFLSSWPIFESHIIRLQKICRELACSLTTFSGVKCQKNRSRDVDHAALPTSHAPSRRQSSTACRKFPGIVCIIHKSAPPIVFVSHPSWEDDVGIVFSLGSNE</sequence>
<dbReference type="RefSeq" id="XP_018191957.1">
    <property type="nucleotide sequence ID" value="XM_018331551.1"/>
</dbReference>
<reference evidence="1 2" key="1">
    <citation type="journal article" date="2016" name="Fungal Biol.">
        <title>The genome of Xylona heveae provides a window into fungal endophytism.</title>
        <authorList>
            <person name="Gazis R."/>
            <person name="Kuo A."/>
            <person name="Riley R."/>
            <person name="LaButti K."/>
            <person name="Lipzen A."/>
            <person name="Lin J."/>
            <person name="Amirebrahimi M."/>
            <person name="Hesse C.N."/>
            <person name="Spatafora J.W."/>
            <person name="Henrissat B."/>
            <person name="Hainaut M."/>
            <person name="Grigoriev I.V."/>
            <person name="Hibbett D.S."/>
        </authorList>
    </citation>
    <scope>NUCLEOTIDE SEQUENCE [LARGE SCALE GENOMIC DNA]</scope>
    <source>
        <strain evidence="1 2">TC161</strain>
    </source>
</reference>
<dbReference type="EMBL" id="KV407454">
    <property type="protein sequence ID" value="KZF26402.1"/>
    <property type="molecule type" value="Genomic_DNA"/>
</dbReference>